<dbReference type="GO" id="GO:0005935">
    <property type="term" value="C:cellular bud neck"/>
    <property type="evidence" value="ECO:0007669"/>
    <property type="project" value="TreeGrafter"/>
</dbReference>
<feature type="compositionally biased region" description="Polar residues" evidence="3">
    <location>
        <begin position="1049"/>
        <end position="1063"/>
    </location>
</feature>
<evidence type="ECO:0000256" key="1">
    <source>
        <dbReference type="ARBA" id="ARBA00022737"/>
    </source>
</evidence>
<feature type="domain" description="GIT Spa2 homology (SHD)" evidence="4">
    <location>
        <begin position="151"/>
        <end position="181"/>
    </location>
</feature>
<keyword evidence="1" id="KW-0677">Repeat</keyword>
<dbReference type="SMART" id="SM00555">
    <property type="entry name" value="GIT"/>
    <property type="match status" value="2"/>
</dbReference>
<dbReference type="PANTHER" id="PTHR21601">
    <property type="entry name" value="SPA2 PROTEIN"/>
    <property type="match status" value="1"/>
</dbReference>
<feature type="region of interest" description="Disordered" evidence="3">
    <location>
        <begin position="270"/>
        <end position="407"/>
    </location>
</feature>
<dbReference type="GO" id="GO:0036267">
    <property type="term" value="P:invasive filamentous growth"/>
    <property type="evidence" value="ECO:0007669"/>
    <property type="project" value="TreeGrafter"/>
</dbReference>
<keyword evidence="2" id="KW-0175">Coiled coil</keyword>
<evidence type="ECO:0000313" key="5">
    <source>
        <dbReference type="EMBL" id="KAG0669306.1"/>
    </source>
</evidence>
<protein>
    <submittedName>
        <fullName evidence="5">Component of the polarisome</fullName>
    </submittedName>
</protein>
<feature type="compositionally biased region" description="Polar residues" evidence="3">
    <location>
        <begin position="273"/>
        <end position="286"/>
    </location>
</feature>
<feature type="domain" description="GIT Spa2 homology (SHD)" evidence="4">
    <location>
        <begin position="201"/>
        <end position="231"/>
    </location>
</feature>
<dbReference type="GO" id="GO:0005826">
    <property type="term" value="C:actomyosin contractile ring"/>
    <property type="evidence" value="ECO:0007669"/>
    <property type="project" value="TreeGrafter"/>
</dbReference>
<dbReference type="GO" id="GO:0000131">
    <property type="term" value="C:incipient cellular bud site"/>
    <property type="evidence" value="ECO:0007669"/>
    <property type="project" value="TreeGrafter"/>
</dbReference>
<reference evidence="5 6" key="1">
    <citation type="submission" date="2020-11" db="EMBL/GenBank/DDBJ databases">
        <title>Kefir isolates.</title>
        <authorList>
            <person name="Marcisauskas S."/>
            <person name="Kim Y."/>
            <person name="Blasche S."/>
        </authorList>
    </citation>
    <scope>NUCLEOTIDE SEQUENCE [LARGE SCALE GENOMIC DNA]</scope>
    <source>
        <strain evidence="5 6">OG2</strain>
    </source>
</reference>
<dbReference type="InterPro" id="IPR022018">
    <property type="entry name" value="GIT1_C"/>
</dbReference>
<dbReference type="EMBL" id="PUHR01000044">
    <property type="protein sequence ID" value="KAG0669306.1"/>
    <property type="molecule type" value="Genomic_DNA"/>
</dbReference>
<sequence>MEKYPVNTNNRQSQSDHVCRMIAQEMVEPLVQYFNITVTDTVGAETSSDGMSCSNSEGFEGFEGFDEINLSFDNTDECRDAYWDGQEGASLNSNFQKFGGKTIAADKIFWNKHKEAHKRDIEQYYTSLKTFFEVTGVQQLNRESSPRAQKARSKLLKLSFSQFYELSTDVSDELKRRINEDQNKPEYLLPKANFHMKKNQARQKLANLSQTRFNELVDDILYEIRRRGFDVYTPRQSETNSSTKDIIQTEIDTPQIHINDIAKDNIENERHSNASQIPTTTTSIQPSLIIPKKASIDWSSSEEEPENEDLTGSNPPPKLDTDAEDFNDAPFGLEIQPQTIDDSQPEDTYNDTNNNGTLPSKDEDLDLNTTNFATEIPINRNNNNNTVDNDLDNNVNDTFHGNSQSGTLQEKLESTFGGLNDPMIDLPTPELQPSGKNILPPELSTTIDPDSEPKGSEPEPFMEIFPENETSIETPLEKENEDLESLNNLQQKNVKEITVNETLSSSIQPDNTTMADDQNNILSTGVHSISSTHRQSEFIQLNTQIRNLSIENENLKQKISMLELESKFKANQTNNNKENSNVVQINEQNILESDQIKRFIKSDGILPLQLITDLNNHIKMYFTMIQTLQDDRANSLGDNLFKALDQTSNLISQILTLTDIPTFKDPVHLLKASFSHLISTIRYYSLYHTLLPKITIYAAVTELAFASCNLIEATHIKQTEDINSITKKGLAINIPKQDDTINPISKSASPIPLGLESNNVSTPTLNSVYTNPSAIINDNNELGENSPVKPLKLTQKIGNQSPNMVPKINTRMRQPSGSGLFSLMIDQERNHSKSPSLASNPSRGSGALSSINLNNVPKVAEAKTSSILTESIKPETASPNLNVVETTVPDLGKNKETMAKEATSKPVVDETKIETPVVEKISEDKSIQVDKRGSRSSTGLAMSIDNIFGSDKTNDDELIKHTENGEDANLKPVPELHNDSNQSLSRFENSGSDENLNKKSPIVLQLDSDNDDTFMALRKVQETKKLENDKHKLMEGKKNDSKTIEDLNTVANETDNETTSKPQEVSEIKKDKSGAVSEVKKDIDVPVPDIKKDIQNEDPISNNSTPTIKPLKVNKLESASLKKVNLNKVNLNNQSPSVTSSNKFVEQPEQKIEETMIPPVEIPKRHESRLRKPSVTSLSEDKKVSEPEIKEEDKEIKVPTDMNIKKENETKKIPATDTEPTSNADNDHEDEDDEEDDDSSYQFVPLKTENDDNAKLLPPKIDSEESSEEETDEETEEDTEDDFDVDAFDIENPDNTLSDLLLYLEHQTVDVISTIQSLLSSIKEPQSTKGSLRKESNAINQVIGQMVDATSVSMNQSRNANLKEHGSWVVQSLEDCARRMTTLCQLDKDGILKEIKSDSEYADKNFKQRLAGIAFDVAKCTKELVKTVEEASLKEEIEYLNSRIH</sequence>
<dbReference type="PANTHER" id="PTHR21601:SF0">
    <property type="entry name" value="PROTEIN SPA2-RELATED"/>
    <property type="match status" value="1"/>
</dbReference>
<feature type="compositionally biased region" description="Acidic residues" evidence="3">
    <location>
        <begin position="300"/>
        <end position="309"/>
    </location>
</feature>
<feature type="compositionally biased region" description="Low complexity" evidence="3">
    <location>
        <begin position="379"/>
        <end position="398"/>
    </location>
</feature>
<dbReference type="Pfam" id="PF08518">
    <property type="entry name" value="GIT_SHD"/>
    <property type="match status" value="2"/>
</dbReference>
<dbReference type="OrthoDB" id="5588096at2759"/>
<feature type="compositionally biased region" description="Polar residues" evidence="3">
    <location>
        <begin position="1134"/>
        <end position="1144"/>
    </location>
</feature>
<gene>
    <name evidence="5" type="primary">SPA2_4</name>
    <name evidence="5" type="ORF">C6P45_003905</name>
</gene>
<keyword evidence="6" id="KW-1185">Reference proteome</keyword>
<feature type="compositionally biased region" description="Polar residues" evidence="3">
    <location>
        <begin position="1098"/>
        <end position="1107"/>
    </location>
</feature>
<feature type="region of interest" description="Disordered" evidence="3">
    <location>
        <begin position="964"/>
        <end position="1004"/>
    </location>
</feature>
<dbReference type="Proteomes" id="UP000750334">
    <property type="component" value="Unassembled WGS sequence"/>
</dbReference>
<dbReference type="InterPro" id="IPR013724">
    <property type="entry name" value="GIT_SHD"/>
</dbReference>
<feature type="coiled-coil region" evidence="2">
    <location>
        <begin position="538"/>
        <end position="572"/>
    </location>
</feature>
<feature type="compositionally biased region" description="Basic and acidic residues" evidence="3">
    <location>
        <begin position="1028"/>
        <end position="1045"/>
    </location>
</feature>
<feature type="region of interest" description="Disordered" evidence="3">
    <location>
        <begin position="1129"/>
        <end position="1282"/>
    </location>
</feature>
<evidence type="ECO:0000259" key="4">
    <source>
        <dbReference type="SMART" id="SM00555"/>
    </source>
</evidence>
<comment type="caution">
    <text evidence="5">The sequence shown here is derived from an EMBL/GenBank/DDBJ whole genome shotgun (WGS) entry which is preliminary data.</text>
</comment>
<dbReference type="GO" id="GO:0007121">
    <property type="term" value="P:bipolar cellular bud site selection"/>
    <property type="evidence" value="ECO:0007669"/>
    <property type="project" value="TreeGrafter"/>
</dbReference>
<evidence type="ECO:0000256" key="3">
    <source>
        <dbReference type="SAM" id="MobiDB-lite"/>
    </source>
</evidence>
<dbReference type="GO" id="GO:0005078">
    <property type="term" value="F:MAP-kinase scaffold activity"/>
    <property type="evidence" value="ECO:0007669"/>
    <property type="project" value="TreeGrafter"/>
</dbReference>
<dbReference type="GO" id="GO:0043332">
    <property type="term" value="C:mating projection tip"/>
    <property type="evidence" value="ECO:0007669"/>
    <property type="project" value="TreeGrafter"/>
</dbReference>
<feature type="compositionally biased region" description="Basic and acidic residues" evidence="3">
    <location>
        <begin position="1179"/>
        <end position="1214"/>
    </location>
</feature>
<feature type="region of interest" description="Disordered" evidence="3">
    <location>
        <begin position="433"/>
        <end position="462"/>
    </location>
</feature>
<dbReference type="Gene3D" id="1.20.120.330">
    <property type="entry name" value="Nucleotidyltransferases domain 2"/>
    <property type="match status" value="1"/>
</dbReference>
<feature type="compositionally biased region" description="Polar residues" evidence="3">
    <location>
        <begin position="979"/>
        <end position="994"/>
    </location>
</feature>
<dbReference type="FunFam" id="1.20.120.330:FF:000017">
    <property type="entry name" value="Polarisome protein, putative"/>
    <property type="match status" value="1"/>
</dbReference>
<feature type="compositionally biased region" description="Acidic residues" evidence="3">
    <location>
        <begin position="1264"/>
        <end position="1282"/>
    </location>
</feature>
<feature type="compositionally biased region" description="Acidic residues" evidence="3">
    <location>
        <begin position="1227"/>
        <end position="1239"/>
    </location>
</feature>
<feature type="region of interest" description="Disordered" evidence="3">
    <location>
        <begin position="829"/>
        <end position="850"/>
    </location>
</feature>
<accession>A0A9P6WDE3</accession>
<dbReference type="GO" id="GO:0007124">
    <property type="term" value="P:pseudohyphal growth"/>
    <property type="evidence" value="ECO:0007669"/>
    <property type="project" value="TreeGrafter"/>
</dbReference>
<feature type="compositionally biased region" description="Polar residues" evidence="3">
    <location>
        <begin position="833"/>
        <end position="850"/>
    </location>
</feature>
<feature type="compositionally biased region" description="Basic and acidic residues" evidence="3">
    <location>
        <begin position="1064"/>
        <end position="1095"/>
    </location>
</feature>
<proteinExistence type="predicted"/>
<dbReference type="Pfam" id="PF12205">
    <property type="entry name" value="GIT1_C"/>
    <property type="match status" value="1"/>
</dbReference>
<organism evidence="5 6">
    <name type="scientific">Maudiozyma exigua</name>
    <name type="common">Yeast</name>
    <name type="synonym">Kazachstania exigua</name>
    <dbReference type="NCBI Taxonomy" id="34358"/>
    <lineage>
        <taxon>Eukaryota</taxon>
        <taxon>Fungi</taxon>
        <taxon>Dikarya</taxon>
        <taxon>Ascomycota</taxon>
        <taxon>Saccharomycotina</taxon>
        <taxon>Saccharomycetes</taxon>
        <taxon>Saccharomycetales</taxon>
        <taxon>Saccharomycetaceae</taxon>
        <taxon>Maudiozyma</taxon>
    </lineage>
</organism>
<dbReference type="GO" id="GO:1902716">
    <property type="term" value="C:cell cortex of growing cell tip"/>
    <property type="evidence" value="ECO:0007669"/>
    <property type="project" value="TreeGrafter"/>
</dbReference>
<evidence type="ECO:0000256" key="2">
    <source>
        <dbReference type="SAM" id="Coils"/>
    </source>
</evidence>
<dbReference type="InterPro" id="IPR039892">
    <property type="entry name" value="Spa2/Sph1"/>
</dbReference>
<feature type="region of interest" description="Disordered" evidence="3">
    <location>
        <begin position="1028"/>
        <end position="1108"/>
    </location>
</feature>
<evidence type="ECO:0000313" key="6">
    <source>
        <dbReference type="Proteomes" id="UP000750334"/>
    </source>
</evidence>
<dbReference type="GO" id="GO:0005934">
    <property type="term" value="C:cellular bud tip"/>
    <property type="evidence" value="ECO:0007669"/>
    <property type="project" value="TreeGrafter"/>
</dbReference>
<name>A0A9P6WDE3_MAUEX</name>